<evidence type="ECO:0000256" key="3">
    <source>
        <dbReference type="PROSITE-ProRule" id="PRU01379"/>
    </source>
</evidence>
<dbReference type="GO" id="GO:0006508">
    <property type="term" value="P:proteolysis"/>
    <property type="evidence" value="ECO:0007669"/>
    <property type="project" value="InterPro"/>
</dbReference>
<accession>A0AAD3DAJ3</accession>
<dbReference type="InterPro" id="IPR000834">
    <property type="entry name" value="Peptidase_M14"/>
</dbReference>
<gene>
    <name evidence="5" type="ORF">CTEN210_16948</name>
</gene>
<evidence type="ECO:0000313" key="5">
    <source>
        <dbReference type="EMBL" id="GFH60472.1"/>
    </source>
</evidence>
<protein>
    <recommendedName>
        <fullName evidence="4">Peptidase M14 domain-containing protein</fullName>
    </recommendedName>
</protein>
<comment type="similarity">
    <text evidence="2 3">Belongs to the peptidase M14 family.</text>
</comment>
<dbReference type="PROSITE" id="PS52035">
    <property type="entry name" value="PEPTIDASE_M14"/>
    <property type="match status" value="1"/>
</dbReference>
<dbReference type="Gene3D" id="2.60.40.3120">
    <property type="match status" value="1"/>
</dbReference>
<dbReference type="Pfam" id="PF00246">
    <property type="entry name" value="Peptidase_M14"/>
    <property type="match status" value="1"/>
</dbReference>
<name>A0AAD3DAJ3_9STRA</name>
<comment type="cofactor">
    <cofactor evidence="1">
        <name>Zn(2+)</name>
        <dbReference type="ChEBI" id="CHEBI:29105"/>
    </cofactor>
</comment>
<dbReference type="PANTHER" id="PTHR12756">
    <property type="entry name" value="CYTOSOLIC CARBOXYPEPTIDASE"/>
    <property type="match status" value="1"/>
</dbReference>
<reference evidence="5 6" key="1">
    <citation type="journal article" date="2021" name="Sci. Rep.">
        <title>The genome of the diatom Chaetoceros tenuissimus carries an ancient integrated fragment of an extant virus.</title>
        <authorList>
            <person name="Hongo Y."/>
            <person name="Kimura K."/>
            <person name="Takaki Y."/>
            <person name="Yoshida Y."/>
            <person name="Baba S."/>
            <person name="Kobayashi G."/>
            <person name="Nagasaki K."/>
            <person name="Hano T."/>
            <person name="Tomaru Y."/>
        </authorList>
    </citation>
    <scope>NUCLEOTIDE SEQUENCE [LARGE SCALE GENOMIC DNA]</scope>
    <source>
        <strain evidence="5 6">NIES-3715</strain>
    </source>
</reference>
<dbReference type="InterPro" id="IPR040626">
    <property type="entry name" value="Pepdidase_M14_N"/>
</dbReference>
<dbReference type="Proteomes" id="UP001054902">
    <property type="component" value="Unassembled WGS sequence"/>
</dbReference>
<dbReference type="GO" id="GO:0008270">
    <property type="term" value="F:zinc ion binding"/>
    <property type="evidence" value="ECO:0007669"/>
    <property type="project" value="InterPro"/>
</dbReference>
<dbReference type="GO" id="GO:0004181">
    <property type="term" value="F:metallocarboxypeptidase activity"/>
    <property type="evidence" value="ECO:0007669"/>
    <property type="project" value="InterPro"/>
</dbReference>
<proteinExistence type="inferred from homology"/>
<dbReference type="PANTHER" id="PTHR12756:SF11">
    <property type="entry name" value="CYTOSOLIC CARBOXYPEPTIDASE 1"/>
    <property type="match status" value="1"/>
</dbReference>
<dbReference type="AlphaFoldDB" id="A0AAD3DAJ3"/>
<organism evidence="5 6">
    <name type="scientific">Chaetoceros tenuissimus</name>
    <dbReference type="NCBI Taxonomy" id="426638"/>
    <lineage>
        <taxon>Eukaryota</taxon>
        <taxon>Sar</taxon>
        <taxon>Stramenopiles</taxon>
        <taxon>Ochrophyta</taxon>
        <taxon>Bacillariophyta</taxon>
        <taxon>Coscinodiscophyceae</taxon>
        <taxon>Chaetocerotophycidae</taxon>
        <taxon>Chaetocerotales</taxon>
        <taxon>Chaetocerotaceae</taxon>
        <taxon>Chaetoceros</taxon>
    </lineage>
</organism>
<dbReference type="InterPro" id="IPR050821">
    <property type="entry name" value="Cytosolic_carboxypeptidase"/>
</dbReference>
<dbReference type="Gene3D" id="3.40.630.10">
    <property type="entry name" value="Zn peptidases"/>
    <property type="match status" value="1"/>
</dbReference>
<evidence type="ECO:0000313" key="6">
    <source>
        <dbReference type="Proteomes" id="UP001054902"/>
    </source>
</evidence>
<dbReference type="CDD" id="cd06234">
    <property type="entry name" value="M14_PaCCP-like"/>
    <property type="match status" value="1"/>
</dbReference>
<comment type="caution">
    <text evidence="5">The sequence shown here is derived from an EMBL/GenBank/DDBJ whole genome shotgun (WGS) entry which is preliminary data.</text>
</comment>
<dbReference type="EMBL" id="BLLK01000069">
    <property type="protein sequence ID" value="GFH60472.1"/>
    <property type="molecule type" value="Genomic_DNA"/>
</dbReference>
<evidence type="ECO:0000256" key="1">
    <source>
        <dbReference type="ARBA" id="ARBA00001947"/>
    </source>
</evidence>
<sequence length="439" mass="48995">MSAPSVSISSAFDGGNGALNKFDIVDGQPTVFVDIQKDPYTELEKLFHSQYFSFRSSIKDITEPTTVKYVLANAGEASYPSAWDGSTTFYSTNPSDPNSWLRKIDTSYDEKTGELSWTHTHEPSKSCYFAYFPPYSYERHLSLISKCEDAPNCEVESLGQTIDGREMECVKVGSGEQICWIIHRQHPGENMAEFYAEGLLTRLLGLETNYSVDGMVRDALKMYTFYIVPNMNPDGSFRGHLRTNAKGQNLNREWCNSGSEETGDFYEAPTLERSPEVYHVLNKMDETGVDAFLDVHGDEELPFNFLAGSEGCPNWSDRLEQLHGAFLAKYSATNSDMQVPVAYEPEEKGQGRLNVCSNQIAARYDCLAATLEMPFKDCMSNPDPERGWNGARAAMLGSSVLEALVHVGPHLRSDNAVGAFDQSKEAYVRPTSDYKSLQN</sequence>
<dbReference type="SUPFAM" id="SSF53187">
    <property type="entry name" value="Zn-dependent exopeptidases"/>
    <property type="match status" value="1"/>
</dbReference>
<feature type="active site" description="Proton donor/acceptor" evidence="3">
    <location>
        <position position="372"/>
    </location>
</feature>
<evidence type="ECO:0000259" key="4">
    <source>
        <dbReference type="PROSITE" id="PS52035"/>
    </source>
</evidence>
<dbReference type="Pfam" id="PF18027">
    <property type="entry name" value="Pepdidase_M14_N"/>
    <property type="match status" value="1"/>
</dbReference>
<feature type="domain" description="Peptidase M14" evidence="4">
    <location>
        <begin position="133"/>
        <end position="398"/>
    </location>
</feature>
<evidence type="ECO:0000256" key="2">
    <source>
        <dbReference type="ARBA" id="ARBA00005988"/>
    </source>
</evidence>
<keyword evidence="6" id="KW-1185">Reference proteome</keyword>